<keyword evidence="4" id="KW-1185">Reference proteome</keyword>
<sequence>MARRKQPRKKFPTYRAQTLKAAFDLARSSAYGPGRFPKEEIHKIVKKDMKVMGRKITGASRRYIDEAIHSGALGEIYNTHFDHMNLTQKGLHIARQGRSLNRGETYSCDASELRAVGLVMDKVVKPEYANCTKADVTELHLDHLRKCHPQAAGPLERWSTHSTIAADEDVEMEAEVEEVEEVLTPRASPAPRPAPAPAPVPIRRIFHPLPGTPAFNAAEAYPSPESAPRPSRGESARQIPETPIASSSRVRIEDMPANPFDDEEEIECTGMHIPYADSPSHAPGSNRLPSASPARSPPPLEKTVSLERYRTLEARYVKEQAEVIRLQERVDAMSSDQIMVKDLQKALAKALAKVRRLEDKLKRLAAVALEADNSEDDS</sequence>
<evidence type="ECO:0000256" key="2">
    <source>
        <dbReference type="SAM" id="MobiDB-lite"/>
    </source>
</evidence>
<keyword evidence="1" id="KW-0175">Coiled coil</keyword>
<protein>
    <submittedName>
        <fullName evidence="3">Uncharacterized protein</fullName>
    </submittedName>
</protein>
<feature type="compositionally biased region" description="Low complexity" evidence="2">
    <location>
        <begin position="217"/>
        <end position="230"/>
    </location>
</feature>
<gene>
    <name evidence="3" type="ORF">EUX98_g2157</name>
</gene>
<dbReference type="AlphaFoldDB" id="A0A4V3XJ83"/>
<evidence type="ECO:0000256" key="1">
    <source>
        <dbReference type="SAM" id="Coils"/>
    </source>
</evidence>
<organism evidence="3 4">
    <name type="scientific">Antrodiella citrinella</name>
    <dbReference type="NCBI Taxonomy" id="2447956"/>
    <lineage>
        <taxon>Eukaryota</taxon>
        <taxon>Fungi</taxon>
        <taxon>Dikarya</taxon>
        <taxon>Basidiomycota</taxon>
        <taxon>Agaricomycotina</taxon>
        <taxon>Agaricomycetes</taxon>
        <taxon>Polyporales</taxon>
        <taxon>Steccherinaceae</taxon>
        <taxon>Antrodiella</taxon>
    </lineage>
</organism>
<feature type="coiled-coil region" evidence="1">
    <location>
        <begin position="309"/>
        <end position="374"/>
    </location>
</feature>
<dbReference type="Proteomes" id="UP000308730">
    <property type="component" value="Unassembled WGS sequence"/>
</dbReference>
<proteinExistence type="predicted"/>
<dbReference type="OrthoDB" id="10680217at2759"/>
<feature type="region of interest" description="Disordered" evidence="2">
    <location>
        <begin position="211"/>
        <end position="250"/>
    </location>
</feature>
<evidence type="ECO:0000313" key="4">
    <source>
        <dbReference type="Proteomes" id="UP000308730"/>
    </source>
</evidence>
<dbReference type="EMBL" id="SGPM01000031">
    <property type="protein sequence ID" value="THH32043.1"/>
    <property type="molecule type" value="Genomic_DNA"/>
</dbReference>
<feature type="region of interest" description="Disordered" evidence="2">
    <location>
        <begin position="275"/>
        <end position="301"/>
    </location>
</feature>
<name>A0A4V3XJ83_9APHY</name>
<evidence type="ECO:0000313" key="3">
    <source>
        <dbReference type="EMBL" id="THH32043.1"/>
    </source>
</evidence>
<reference evidence="3 4" key="1">
    <citation type="submission" date="2019-02" db="EMBL/GenBank/DDBJ databases">
        <title>Genome sequencing of the rare red list fungi Antrodiella citrinella (Flaviporus citrinellus).</title>
        <authorList>
            <person name="Buettner E."/>
            <person name="Kellner H."/>
        </authorList>
    </citation>
    <scope>NUCLEOTIDE SEQUENCE [LARGE SCALE GENOMIC DNA]</scope>
    <source>
        <strain evidence="3 4">DSM 108506</strain>
    </source>
</reference>
<accession>A0A4V3XJ83</accession>
<comment type="caution">
    <text evidence="3">The sequence shown here is derived from an EMBL/GenBank/DDBJ whole genome shotgun (WGS) entry which is preliminary data.</text>
</comment>